<feature type="domain" description="LamG-like jellyroll fold" evidence="4">
    <location>
        <begin position="128"/>
        <end position="266"/>
    </location>
</feature>
<accession>A0A858RHV3</accession>
<sequence length="1359" mass="139183">MRPHHVSRFVQRYSGQALIATALSALLLPSARADYQTEVMSENPIVYYRFDDGVATADLPSPAINAGSLGAVADGSYLGTFSRGVAGAIAGDTAVAFLNNTPVDTVAYTGSVNIPLNAALNPSQSGTNPFTVECWVLPSRNTSTLLSPVNSMSFTTGRAGYLIYQNGATWELRMGNKAAANNVTAMTGGTVTAGQWQHLAFTYSGGTNGTMTLYVNGVAVNSGAVTNGYEANDNAPFVIGGTSSPNRTFDGSVDEVAFFPSSLPPARILARFNERTNNPAGYAGHVAADSPVGYWRLGEAAYVPRTPPAADNLGTLGSAADGGYIAGAKNSATGPSSGSGFLGFGASNSAVALPNADGFVRSSLGLLNNRTSFTVMGWVKRGAVHSTRGGYFGQNDLLEFGDAGNGTQIEAWSSASGQVITPAPYPFADDQWGFITYVADGTKVQMYLNGNLVTSIASVVSNYGNSTYNFNIGGGGIFGPTGDYFRGEIDEVAIFDRAVTPGRVKQLYDAALGNTPPGLVELFPTVSPTGDIAEGQPYTLSIDPTGTPPFTYQWKLNNNPIPGATSRTYTVPAAAANTPPEAAYVYTVTVTNAAGDVTSDPTEVFVTPTLKWSSATSPGTWDIGTTSNWKTYTAGTTSTYSDDFAVFFDDSSAGTAVALATDVVPRAVNFNNATKDYTFTGPWLISGLPGGTLTKDGAAAVTFANDIVNMDNLVVNAGTLRVGDGTNGSLTPISQVKVQGGTFEVNQAAGTTFDSPTTVTSGLMKFTGTGNIATSATAVIGGPGNQTFDRNGTVLLNGPNTIGGTITVASGTLAFDGSQQANRLAAGKVVGVSPGATVEIRGVNALPTGANSANFNLNQATMNIVSGGSDAIGVGGQSHAHLGTLGLDGSTIMLAYSGQGSAYDTESFQLNGNINVTGTTASAITMGVGTNAGNSGIAIPGDTATHTITVDNVASGVDFTIGTELENGATSTLAKAGAGTLRLADNIAHGYSGTLRVDEGTLEATGSVSGPLIVSAGATIAPGPSVGSFGATATTLSGTYLCEIDGTAADKLVVNGNLTLSSGSQINLSVLGGGVTASSYELISCSGALTGTLPNVTGVPAGYTVTIVSSSVVMVQAGFNPQPTIATTAPPVNGISDFNSNNGGFSVSAPVTSETDWAFSPGSWRSSGQATGFGEDNTSFLISPIYKVSQAGPVSLSFTHRYSFEENFDAGNVQVSINGAAFTNMPDSAFTQNGYNSTVPGDVTHSLKGLDAFMGNSTGHPAYLTSVCTVATAAVGDRVQFRFAAAYDNNTIGNLNPPGWEIDSLQVTGGVPSLMTLTWPVGVMQYSDNLQPPWTDIPLGSPLVIDANAAQKRFFRLKP</sequence>
<gene>
    <name evidence="5" type="ORF">HHL09_11725</name>
</gene>
<keyword evidence="1 3" id="KW-0732">Signal</keyword>
<feature type="domain" description="LamG-like jellyroll fold" evidence="4">
    <location>
        <begin position="371"/>
        <end position="502"/>
    </location>
</feature>
<dbReference type="KEGG" id="luo:HHL09_11725"/>
<dbReference type="Proteomes" id="UP000501812">
    <property type="component" value="Chromosome"/>
</dbReference>
<dbReference type="RefSeq" id="WP_169454823.1">
    <property type="nucleotide sequence ID" value="NZ_CP051774.1"/>
</dbReference>
<dbReference type="PANTHER" id="PTHR42535:SF2">
    <property type="entry name" value="CHROMOSOME UNDETERMINED SCAFFOLD_146, WHOLE GENOME SHOTGUN SEQUENCE"/>
    <property type="match status" value="1"/>
</dbReference>
<organism evidence="5 6">
    <name type="scientific">Luteolibacter luteus</name>
    <dbReference type="NCBI Taxonomy" id="2728835"/>
    <lineage>
        <taxon>Bacteria</taxon>
        <taxon>Pseudomonadati</taxon>
        <taxon>Verrucomicrobiota</taxon>
        <taxon>Verrucomicrobiia</taxon>
        <taxon>Verrucomicrobiales</taxon>
        <taxon>Verrucomicrobiaceae</taxon>
        <taxon>Luteolibacter</taxon>
    </lineage>
</organism>
<dbReference type="Gene3D" id="2.60.40.10">
    <property type="entry name" value="Immunoglobulins"/>
    <property type="match status" value="1"/>
</dbReference>
<keyword evidence="6" id="KW-1185">Reference proteome</keyword>
<dbReference type="InterPro" id="IPR006558">
    <property type="entry name" value="LamG-like"/>
</dbReference>
<evidence type="ECO:0000313" key="6">
    <source>
        <dbReference type="Proteomes" id="UP000501812"/>
    </source>
</evidence>
<dbReference type="SMART" id="SM00560">
    <property type="entry name" value="LamGL"/>
    <property type="match status" value="2"/>
</dbReference>
<dbReference type="InterPro" id="IPR036179">
    <property type="entry name" value="Ig-like_dom_sf"/>
</dbReference>
<dbReference type="EMBL" id="CP051774">
    <property type="protein sequence ID" value="QJE96422.1"/>
    <property type="molecule type" value="Genomic_DNA"/>
</dbReference>
<dbReference type="InterPro" id="IPR013425">
    <property type="entry name" value="Autotrns_rpt"/>
</dbReference>
<evidence type="ECO:0000313" key="5">
    <source>
        <dbReference type="EMBL" id="QJE96422.1"/>
    </source>
</evidence>
<dbReference type="NCBIfam" id="TIGR02601">
    <property type="entry name" value="autotrns_rpt"/>
    <property type="match status" value="1"/>
</dbReference>
<dbReference type="SUPFAM" id="SSF49899">
    <property type="entry name" value="Concanavalin A-like lectins/glucanases"/>
    <property type="match status" value="2"/>
</dbReference>
<dbReference type="SUPFAM" id="SSF48726">
    <property type="entry name" value="Immunoglobulin"/>
    <property type="match status" value="1"/>
</dbReference>
<evidence type="ECO:0000259" key="4">
    <source>
        <dbReference type="SMART" id="SM00560"/>
    </source>
</evidence>
<name>A0A858RHV3_9BACT</name>
<dbReference type="PANTHER" id="PTHR42535">
    <property type="entry name" value="OOKINETE PROTEIN, PUTATIVE-RELATED"/>
    <property type="match status" value="1"/>
</dbReference>
<evidence type="ECO:0000256" key="3">
    <source>
        <dbReference type="SAM" id="SignalP"/>
    </source>
</evidence>
<proteinExistence type="predicted"/>
<dbReference type="InterPro" id="IPR013320">
    <property type="entry name" value="ConA-like_dom_sf"/>
</dbReference>
<protein>
    <recommendedName>
        <fullName evidence="4">LamG-like jellyroll fold domain-containing protein</fullName>
    </recommendedName>
</protein>
<reference evidence="5 6" key="1">
    <citation type="submission" date="2020-04" db="EMBL/GenBank/DDBJ databases">
        <title>Luteolibacter sp. G-1-1-1 isolated from soil.</title>
        <authorList>
            <person name="Dahal R.H."/>
        </authorList>
    </citation>
    <scope>NUCLEOTIDE SEQUENCE [LARGE SCALE GENOMIC DNA]</scope>
    <source>
        <strain evidence="5 6">G-1-1-1</strain>
    </source>
</reference>
<evidence type="ECO:0000256" key="1">
    <source>
        <dbReference type="ARBA" id="ARBA00022729"/>
    </source>
</evidence>
<dbReference type="InterPro" id="IPR013783">
    <property type="entry name" value="Ig-like_fold"/>
</dbReference>
<dbReference type="Pfam" id="PF13385">
    <property type="entry name" value="Laminin_G_3"/>
    <property type="match status" value="2"/>
</dbReference>
<feature type="chain" id="PRO_5032638687" description="LamG-like jellyroll fold domain-containing protein" evidence="3">
    <location>
        <begin position="34"/>
        <end position="1359"/>
    </location>
</feature>
<evidence type="ECO:0000256" key="2">
    <source>
        <dbReference type="ARBA" id="ARBA00023157"/>
    </source>
</evidence>
<feature type="signal peptide" evidence="3">
    <location>
        <begin position="1"/>
        <end position="33"/>
    </location>
</feature>
<keyword evidence="2" id="KW-1015">Disulfide bond</keyword>
<dbReference type="Gene3D" id="2.60.120.200">
    <property type="match status" value="2"/>
</dbReference>